<dbReference type="OrthoDB" id="7675410at2759"/>
<evidence type="ECO:0000313" key="3">
    <source>
        <dbReference type="Proteomes" id="UP000478052"/>
    </source>
</evidence>
<protein>
    <recommendedName>
        <fullName evidence="1">Transposable element P transposase-like RNase H domain-containing protein</fullName>
    </recommendedName>
</protein>
<dbReference type="Pfam" id="PF21787">
    <property type="entry name" value="TNP-like_RNaseH_N"/>
    <property type="match status" value="1"/>
</dbReference>
<gene>
    <name evidence="2" type="ORF">FWK35_00009229</name>
</gene>
<evidence type="ECO:0000259" key="1">
    <source>
        <dbReference type="Pfam" id="PF21787"/>
    </source>
</evidence>
<name>A0A6G0YMQ1_APHCR</name>
<comment type="caution">
    <text evidence="2">The sequence shown here is derived from an EMBL/GenBank/DDBJ whole genome shotgun (WGS) entry which is preliminary data.</text>
</comment>
<reference evidence="2 3" key="1">
    <citation type="submission" date="2019-08" db="EMBL/GenBank/DDBJ databases">
        <title>Whole genome of Aphis craccivora.</title>
        <authorList>
            <person name="Voronova N.V."/>
            <person name="Shulinski R.S."/>
            <person name="Bandarenka Y.V."/>
            <person name="Zhorov D.G."/>
            <person name="Warner D."/>
        </authorList>
    </citation>
    <scope>NUCLEOTIDE SEQUENCE [LARGE SCALE GENOMIC DNA]</scope>
    <source>
        <strain evidence="2">180601</strain>
        <tissue evidence="2">Whole Body</tissue>
    </source>
</reference>
<dbReference type="AlphaFoldDB" id="A0A6G0YMQ1"/>
<evidence type="ECO:0000313" key="2">
    <source>
        <dbReference type="EMBL" id="KAF0758532.1"/>
    </source>
</evidence>
<dbReference type="Proteomes" id="UP000478052">
    <property type="component" value="Unassembled WGS sequence"/>
</dbReference>
<dbReference type="InterPro" id="IPR048365">
    <property type="entry name" value="TNP-like_RNaseH_N"/>
</dbReference>
<proteinExistence type="predicted"/>
<accession>A0A6G0YMQ1</accession>
<dbReference type="EMBL" id="VUJU01003270">
    <property type="protein sequence ID" value="KAF0758532.1"/>
    <property type="molecule type" value="Genomic_DNA"/>
</dbReference>
<sequence length="66" mass="7691">MNYLMLKAISLLENIGIIIDGVVCDKATTNRRMWKEIGINGSKQNLKNYFEHPIEPNRKVYVFSVY</sequence>
<keyword evidence="3" id="KW-1185">Reference proteome</keyword>
<organism evidence="2 3">
    <name type="scientific">Aphis craccivora</name>
    <name type="common">Cowpea aphid</name>
    <dbReference type="NCBI Taxonomy" id="307492"/>
    <lineage>
        <taxon>Eukaryota</taxon>
        <taxon>Metazoa</taxon>
        <taxon>Ecdysozoa</taxon>
        <taxon>Arthropoda</taxon>
        <taxon>Hexapoda</taxon>
        <taxon>Insecta</taxon>
        <taxon>Pterygota</taxon>
        <taxon>Neoptera</taxon>
        <taxon>Paraneoptera</taxon>
        <taxon>Hemiptera</taxon>
        <taxon>Sternorrhyncha</taxon>
        <taxon>Aphidomorpha</taxon>
        <taxon>Aphidoidea</taxon>
        <taxon>Aphididae</taxon>
        <taxon>Aphidini</taxon>
        <taxon>Aphis</taxon>
        <taxon>Aphis</taxon>
    </lineage>
</organism>
<feature type="domain" description="Transposable element P transposase-like RNase H" evidence="1">
    <location>
        <begin position="4"/>
        <end position="38"/>
    </location>
</feature>